<evidence type="ECO:0000313" key="2">
    <source>
        <dbReference type="EMBL" id="QCY70740.1"/>
    </source>
</evidence>
<protein>
    <submittedName>
        <fullName evidence="2">DoxX family protein</fullName>
    </submittedName>
</protein>
<accession>A0A5B7X6H3</accession>
<dbReference type="KEGG" id="afla:FHG64_15815"/>
<organism evidence="2 3">
    <name type="scientific">Antarcticibacterium flavum</name>
    <dbReference type="NCBI Taxonomy" id="2058175"/>
    <lineage>
        <taxon>Bacteria</taxon>
        <taxon>Pseudomonadati</taxon>
        <taxon>Bacteroidota</taxon>
        <taxon>Flavobacteriia</taxon>
        <taxon>Flavobacteriales</taxon>
        <taxon>Flavobacteriaceae</taxon>
        <taxon>Antarcticibacterium</taxon>
    </lineage>
</organism>
<feature type="transmembrane region" description="Helical" evidence="1">
    <location>
        <begin position="64"/>
        <end position="87"/>
    </location>
</feature>
<sequence>MSWLSKFERFYIEVKQNRWVLWFSYFNRVALAAGFIPAGFVKIFDERFASGLSMIHPMGTYLTAFWNTGYYYTFVGVAQVVAAILLLIPRTVTLGTLLYFPIILNIFILSYAVRFDGSLLTSPLMTLSCIFLLFWNYDRLKFILPIRDPQPVNLPKPIIYTNRFPLKFFFISAVSFVLVIALVFTTNSFLVMPRNTTSYCNEQFEGTNRSAAGAAFCDCVHNQGQPLDTCLEEYEMAADD</sequence>
<name>A0A5B7X6H3_9FLAO</name>
<proteinExistence type="predicted"/>
<feature type="transmembrane region" description="Helical" evidence="1">
    <location>
        <begin position="168"/>
        <end position="192"/>
    </location>
</feature>
<reference evidence="2 3" key="1">
    <citation type="submission" date="2019-06" db="EMBL/GenBank/DDBJ databases">
        <title>Complete genome sequence of Antarcticibacterium flavum KCTC 52984T from an Antarctic marine sediment.</title>
        <authorList>
            <person name="Lee Y.M."/>
            <person name="Shin S.C."/>
        </authorList>
    </citation>
    <scope>NUCLEOTIDE SEQUENCE [LARGE SCALE GENOMIC DNA]</scope>
    <source>
        <strain evidence="2 3">KCTC 52984</strain>
    </source>
</reference>
<dbReference type="EMBL" id="CP040812">
    <property type="protein sequence ID" value="QCY70740.1"/>
    <property type="molecule type" value="Genomic_DNA"/>
</dbReference>
<keyword evidence="3" id="KW-1185">Reference proteome</keyword>
<evidence type="ECO:0000313" key="3">
    <source>
        <dbReference type="Proteomes" id="UP000309016"/>
    </source>
</evidence>
<dbReference type="OrthoDB" id="5524812at2"/>
<keyword evidence="1" id="KW-0812">Transmembrane</keyword>
<dbReference type="AlphaFoldDB" id="A0A5B7X6H3"/>
<dbReference type="RefSeq" id="WP_139067308.1">
    <property type="nucleotide sequence ID" value="NZ_CP040812.1"/>
</dbReference>
<feature type="transmembrane region" description="Helical" evidence="1">
    <location>
        <begin position="94"/>
        <end position="113"/>
    </location>
</feature>
<evidence type="ECO:0000256" key="1">
    <source>
        <dbReference type="SAM" id="Phobius"/>
    </source>
</evidence>
<keyword evidence="1" id="KW-1133">Transmembrane helix</keyword>
<feature type="transmembrane region" description="Helical" evidence="1">
    <location>
        <begin position="20"/>
        <end position="44"/>
    </location>
</feature>
<dbReference type="Proteomes" id="UP000309016">
    <property type="component" value="Chromosome"/>
</dbReference>
<keyword evidence="1" id="KW-0472">Membrane</keyword>
<gene>
    <name evidence="2" type="ORF">FHG64_15815</name>
</gene>